<accession>A0A2S8I9F7</accession>
<keyword evidence="3" id="KW-1003">Cell membrane</keyword>
<evidence type="ECO:0000256" key="1">
    <source>
        <dbReference type="ARBA" id="ARBA00004651"/>
    </source>
</evidence>
<comment type="subcellular location">
    <subcellularLocation>
        <location evidence="1">Cell membrane</location>
        <topology evidence="1">Multi-pass membrane protein</topology>
    </subcellularLocation>
</comment>
<dbReference type="GO" id="GO:0005886">
    <property type="term" value="C:plasma membrane"/>
    <property type="evidence" value="ECO:0007669"/>
    <property type="project" value="UniProtKB-SubCell"/>
</dbReference>
<organism evidence="8 9">
    <name type="scientific">Burkholderia cepacia</name>
    <name type="common">Pseudomonas cepacia</name>
    <dbReference type="NCBI Taxonomy" id="292"/>
    <lineage>
        <taxon>Bacteria</taxon>
        <taxon>Pseudomonadati</taxon>
        <taxon>Pseudomonadota</taxon>
        <taxon>Betaproteobacteria</taxon>
        <taxon>Burkholderiales</taxon>
        <taxon>Burkholderiaceae</taxon>
        <taxon>Burkholderia</taxon>
        <taxon>Burkholderia cepacia complex</taxon>
    </lineage>
</organism>
<feature type="transmembrane region" description="Helical" evidence="7">
    <location>
        <begin position="69"/>
        <end position="90"/>
    </location>
</feature>
<dbReference type="EMBL" id="PUIQ01000058">
    <property type="protein sequence ID" value="PQP11416.1"/>
    <property type="molecule type" value="Genomic_DNA"/>
</dbReference>
<dbReference type="PANTHER" id="PTHR33452">
    <property type="entry name" value="OXIDOREDUCTASE CATD-RELATED"/>
    <property type="match status" value="1"/>
</dbReference>
<evidence type="ECO:0000256" key="3">
    <source>
        <dbReference type="ARBA" id="ARBA00022475"/>
    </source>
</evidence>
<dbReference type="RefSeq" id="WP_105393144.1">
    <property type="nucleotide sequence ID" value="NZ_PUIQ01000058.1"/>
</dbReference>
<evidence type="ECO:0000256" key="2">
    <source>
        <dbReference type="ARBA" id="ARBA00006679"/>
    </source>
</evidence>
<keyword evidence="4 7" id="KW-0812">Transmembrane</keyword>
<sequence>MPLTLLRIAIGSFFFASGFTKLVVPANQAAMLETLTQAGIPFPQWMAPIVSGFEVLAGVLLTIGFASRLGALILATISLTALVTVGTRAIPPHLGAIAWYSWLLYLPEMLYLLVCFLICVQGSGPWSIDARLCRRGAQLARPEY</sequence>
<evidence type="ECO:0000313" key="9">
    <source>
        <dbReference type="Proteomes" id="UP000238206"/>
    </source>
</evidence>
<evidence type="ECO:0000256" key="4">
    <source>
        <dbReference type="ARBA" id="ARBA00022692"/>
    </source>
</evidence>
<name>A0A2S8I9F7_BURCE</name>
<proteinExistence type="inferred from homology"/>
<dbReference type="Proteomes" id="UP000238206">
    <property type="component" value="Unassembled WGS sequence"/>
</dbReference>
<feature type="transmembrane region" description="Helical" evidence="7">
    <location>
        <begin position="110"/>
        <end position="128"/>
    </location>
</feature>
<dbReference type="InterPro" id="IPR032808">
    <property type="entry name" value="DoxX"/>
</dbReference>
<evidence type="ECO:0000256" key="5">
    <source>
        <dbReference type="ARBA" id="ARBA00022989"/>
    </source>
</evidence>
<reference evidence="8 9" key="1">
    <citation type="submission" date="2018-02" db="EMBL/GenBank/DDBJ databases">
        <title>Draft genome sequencing of Burkholderia cepacia Y14-15.</title>
        <authorList>
            <person name="Zheng B.-X."/>
        </authorList>
    </citation>
    <scope>NUCLEOTIDE SEQUENCE [LARGE SCALE GENOMIC DNA]</scope>
    <source>
        <strain evidence="8 9">Y14-15</strain>
    </source>
</reference>
<evidence type="ECO:0000256" key="6">
    <source>
        <dbReference type="ARBA" id="ARBA00023136"/>
    </source>
</evidence>
<protein>
    <submittedName>
        <fullName evidence="8">DoxX family protein</fullName>
    </submittedName>
</protein>
<dbReference type="PANTHER" id="PTHR33452:SF1">
    <property type="entry name" value="INNER MEMBRANE PROTEIN YPHA-RELATED"/>
    <property type="match status" value="1"/>
</dbReference>
<feature type="transmembrane region" description="Helical" evidence="7">
    <location>
        <begin position="42"/>
        <end position="62"/>
    </location>
</feature>
<comment type="similarity">
    <text evidence="2">Belongs to the DoxX family.</text>
</comment>
<gene>
    <name evidence="8" type="ORF">C5615_32125</name>
</gene>
<keyword evidence="6 7" id="KW-0472">Membrane</keyword>
<dbReference type="Pfam" id="PF07681">
    <property type="entry name" value="DoxX"/>
    <property type="match status" value="1"/>
</dbReference>
<dbReference type="AlphaFoldDB" id="A0A2S8I9F7"/>
<keyword evidence="5 7" id="KW-1133">Transmembrane helix</keyword>
<dbReference type="InterPro" id="IPR051907">
    <property type="entry name" value="DoxX-like_oxidoreductase"/>
</dbReference>
<evidence type="ECO:0000256" key="7">
    <source>
        <dbReference type="SAM" id="Phobius"/>
    </source>
</evidence>
<comment type="caution">
    <text evidence="8">The sequence shown here is derived from an EMBL/GenBank/DDBJ whole genome shotgun (WGS) entry which is preliminary data.</text>
</comment>
<evidence type="ECO:0000313" key="8">
    <source>
        <dbReference type="EMBL" id="PQP11416.1"/>
    </source>
</evidence>